<evidence type="ECO:0000313" key="1">
    <source>
        <dbReference type="EMBL" id="EGN97852.1"/>
    </source>
</evidence>
<proteinExistence type="predicted"/>
<sequence length="52" mass="5922">MANKALTYFSAKACSQAQSVIDKKVRKCAIEIFPKFRGKYIVHTLIISRHLP</sequence>
<gene>
    <name evidence="1" type="ORF">SERLA73DRAFT_137983</name>
</gene>
<name>F8Q0M3_SERL3</name>
<evidence type="ECO:0000313" key="2">
    <source>
        <dbReference type="Proteomes" id="UP000008063"/>
    </source>
</evidence>
<accession>F8Q0M3</accession>
<organism evidence="2">
    <name type="scientific">Serpula lacrymans var. lacrymans (strain S7.3)</name>
    <name type="common">Dry rot fungus</name>
    <dbReference type="NCBI Taxonomy" id="936435"/>
    <lineage>
        <taxon>Eukaryota</taxon>
        <taxon>Fungi</taxon>
        <taxon>Dikarya</taxon>
        <taxon>Basidiomycota</taxon>
        <taxon>Agaricomycotina</taxon>
        <taxon>Agaricomycetes</taxon>
        <taxon>Agaricomycetidae</taxon>
        <taxon>Boletales</taxon>
        <taxon>Coniophorineae</taxon>
        <taxon>Serpulaceae</taxon>
        <taxon>Serpula</taxon>
    </lineage>
</organism>
<dbReference type="EMBL" id="GL945481">
    <property type="protein sequence ID" value="EGN97852.1"/>
    <property type="molecule type" value="Genomic_DNA"/>
</dbReference>
<keyword evidence="2" id="KW-1185">Reference proteome</keyword>
<reference evidence="2" key="1">
    <citation type="journal article" date="2011" name="Science">
        <title>The plant cell wall-decomposing machinery underlies the functional diversity of forest fungi.</title>
        <authorList>
            <person name="Eastwood D.C."/>
            <person name="Floudas D."/>
            <person name="Binder M."/>
            <person name="Majcherczyk A."/>
            <person name="Schneider P."/>
            <person name="Aerts A."/>
            <person name="Asiegbu F.O."/>
            <person name="Baker S.E."/>
            <person name="Barry K."/>
            <person name="Bendiksby M."/>
            <person name="Blumentritt M."/>
            <person name="Coutinho P.M."/>
            <person name="Cullen D."/>
            <person name="de Vries R.P."/>
            <person name="Gathman A."/>
            <person name="Goodell B."/>
            <person name="Henrissat B."/>
            <person name="Ihrmark K."/>
            <person name="Kauserud H."/>
            <person name="Kohler A."/>
            <person name="LaButti K."/>
            <person name="Lapidus A."/>
            <person name="Lavin J.L."/>
            <person name="Lee Y.-H."/>
            <person name="Lindquist E."/>
            <person name="Lilly W."/>
            <person name="Lucas S."/>
            <person name="Morin E."/>
            <person name="Murat C."/>
            <person name="Oguiza J.A."/>
            <person name="Park J."/>
            <person name="Pisabarro A.G."/>
            <person name="Riley R."/>
            <person name="Rosling A."/>
            <person name="Salamov A."/>
            <person name="Schmidt O."/>
            <person name="Schmutz J."/>
            <person name="Skrede I."/>
            <person name="Stenlid J."/>
            <person name="Wiebenga A."/>
            <person name="Xie X."/>
            <person name="Kuees U."/>
            <person name="Hibbett D.S."/>
            <person name="Hoffmeister D."/>
            <person name="Hoegberg N."/>
            <person name="Martin F."/>
            <person name="Grigoriev I.V."/>
            <person name="Watkinson S.C."/>
        </authorList>
    </citation>
    <scope>NUCLEOTIDE SEQUENCE [LARGE SCALE GENOMIC DNA]</scope>
    <source>
        <strain evidence="2">strain S7.3</strain>
    </source>
</reference>
<dbReference type="HOGENOM" id="CLU_3088734_0_0_1"/>
<dbReference type="Proteomes" id="UP000008063">
    <property type="component" value="Unassembled WGS sequence"/>
</dbReference>
<dbReference type="AlphaFoldDB" id="F8Q0M3"/>
<protein>
    <submittedName>
        <fullName evidence="1">Uncharacterized protein</fullName>
    </submittedName>
</protein>
<dbReference type="InParanoid" id="F8Q0M3"/>